<comment type="caution">
    <text evidence="2">The sequence shown here is derived from an EMBL/GenBank/DDBJ whole genome shotgun (WGS) entry which is preliminary data.</text>
</comment>
<feature type="region of interest" description="Disordered" evidence="1">
    <location>
        <begin position="1"/>
        <end position="27"/>
    </location>
</feature>
<keyword evidence="3" id="KW-1185">Reference proteome</keyword>
<protein>
    <submittedName>
        <fullName evidence="2">Uncharacterized protein</fullName>
    </submittedName>
</protein>
<reference evidence="2 3" key="1">
    <citation type="journal article" date="2022" name="Nat. Ecol. Evol.">
        <title>A masculinizing supergene underlies an exaggerated male reproductive morph in a spider.</title>
        <authorList>
            <person name="Hendrickx F."/>
            <person name="De Corte Z."/>
            <person name="Sonet G."/>
            <person name="Van Belleghem S.M."/>
            <person name="Kostlbacher S."/>
            <person name="Vangestel C."/>
        </authorList>
    </citation>
    <scope>NUCLEOTIDE SEQUENCE [LARGE SCALE GENOMIC DNA]</scope>
    <source>
        <strain evidence="2">W744_W776</strain>
    </source>
</reference>
<accession>A0AAV6UKP0</accession>
<evidence type="ECO:0000313" key="2">
    <source>
        <dbReference type="EMBL" id="KAG8184211.1"/>
    </source>
</evidence>
<organism evidence="2 3">
    <name type="scientific">Oedothorax gibbosus</name>
    <dbReference type="NCBI Taxonomy" id="931172"/>
    <lineage>
        <taxon>Eukaryota</taxon>
        <taxon>Metazoa</taxon>
        <taxon>Ecdysozoa</taxon>
        <taxon>Arthropoda</taxon>
        <taxon>Chelicerata</taxon>
        <taxon>Arachnida</taxon>
        <taxon>Araneae</taxon>
        <taxon>Araneomorphae</taxon>
        <taxon>Entelegynae</taxon>
        <taxon>Araneoidea</taxon>
        <taxon>Linyphiidae</taxon>
        <taxon>Erigoninae</taxon>
        <taxon>Oedothorax</taxon>
    </lineage>
</organism>
<evidence type="ECO:0000313" key="3">
    <source>
        <dbReference type="Proteomes" id="UP000827092"/>
    </source>
</evidence>
<proteinExistence type="predicted"/>
<name>A0AAV6UKP0_9ARAC</name>
<dbReference type="AlphaFoldDB" id="A0AAV6UKP0"/>
<dbReference type="EMBL" id="JAFNEN010000383">
    <property type="protein sequence ID" value="KAG8184211.1"/>
    <property type="molecule type" value="Genomic_DNA"/>
</dbReference>
<evidence type="ECO:0000256" key="1">
    <source>
        <dbReference type="SAM" id="MobiDB-lite"/>
    </source>
</evidence>
<gene>
    <name evidence="2" type="ORF">JTE90_007645</name>
</gene>
<sequence>MEKKPPDGLPTVSSACNDIHEKGTGERGRGIVISRQPSCPVDPSRLVEDDLHEKEEGDGVKVVVKNEIKVSPAAVNVYVLYLHVCKRWWAFLKK</sequence>
<feature type="compositionally biased region" description="Basic and acidic residues" evidence="1">
    <location>
        <begin position="18"/>
        <end position="27"/>
    </location>
</feature>
<dbReference type="Proteomes" id="UP000827092">
    <property type="component" value="Unassembled WGS sequence"/>
</dbReference>